<dbReference type="Proteomes" id="UP001218218">
    <property type="component" value="Unassembled WGS sequence"/>
</dbReference>
<dbReference type="CDD" id="cd00882">
    <property type="entry name" value="Ras_like_GTPase"/>
    <property type="match status" value="1"/>
</dbReference>
<gene>
    <name evidence="1" type="ORF">DFH08DRAFT_1019119</name>
</gene>
<dbReference type="InterPro" id="IPR027417">
    <property type="entry name" value="P-loop_NTPase"/>
</dbReference>
<keyword evidence="2" id="KW-1185">Reference proteome</keyword>
<protein>
    <recommendedName>
        <fullName evidence="3">G domain-containing protein</fullName>
    </recommendedName>
</protein>
<comment type="caution">
    <text evidence="1">The sequence shown here is derived from an EMBL/GenBank/DDBJ whole genome shotgun (WGS) entry which is preliminary data.</text>
</comment>
<organism evidence="1 2">
    <name type="scientific">Mycena albidolilacea</name>
    <dbReference type="NCBI Taxonomy" id="1033008"/>
    <lineage>
        <taxon>Eukaryota</taxon>
        <taxon>Fungi</taxon>
        <taxon>Dikarya</taxon>
        <taxon>Basidiomycota</taxon>
        <taxon>Agaricomycotina</taxon>
        <taxon>Agaricomycetes</taxon>
        <taxon>Agaricomycetidae</taxon>
        <taxon>Agaricales</taxon>
        <taxon>Marasmiineae</taxon>
        <taxon>Mycenaceae</taxon>
        <taxon>Mycena</taxon>
    </lineage>
</organism>
<evidence type="ECO:0000313" key="1">
    <source>
        <dbReference type="EMBL" id="KAJ7334673.1"/>
    </source>
</evidence>
<evidence type="ECO:0000313" key="2">
    <source>
        <dbReference type="Proteomes" id="UP001218218"/>
    </source>
</evidence>
<reference evidence="1" key="1">
    <citation type="submission" date="2023-03" db="EMBL/GenBank/DDBJ databases">
        <title>Massive genome expansion in bonnet fungi (Mycena s.s.) driven by repeated elements and novel gene families across ecological guilds.</title>
        <authorList>
            <consortium name="Lawrence Berkeley National Laboratory"/>
            <person name="Harder C.B."/>
            <person name="Miyauchi S."/>
            <person name="Viragh M."/>
            <person name="Kuo A."/>
            <person name="Thoen E."/>
            <person name="Andreopoulos B."/>
            <person name="Lu D."/>
            <person name="Skrede I."/>
            <person name="Drula E."/>
            <person name="Henrissat B."/>
            <person name="Morin E."/>
            <person name="Kohler A."/>
            <person name="Barry K."/>
            <person name="LaButti K."/>
            <person name="Morin E."/>
            <person name="Salamov A."/>
            <person name="Lipzen A."/>
            <person name="Mereny Z."/>
            <person name="Hegedus B."/>
            <person name="Baldrian P."/>
            <person name="Stursova M."/>
            <person name="Weitz H."/>
            <person name="Taylor A."/>
            <person name="Grigoriev I.V."/>
            <person name="Nagy L.G."/>
            <person name="Martin F."/>
            <person name="Kauserud H."/>
        </authorList>
    </citation>
    <scope>NUCLEOTIDE SEQUENCE</scope>
    <source>
        <strain evidence="1">CBHHK002</strain>
    </source>
</reference>
<dbReference type="AlphaFoldDB" id="A0AAD7EM38"/>
<evidence type="ECO:0008006" key="3">
    <source>
        <dbReference type="Google" id="ProtNLM"/>
    </source>
</evidence>
<name>A0AAD7EM38_9AGAR</name>
<sequence>MNSDAETPSEDGLSFWNDRNLKFRVLILGRANAGKTTILERLTGASMDEAEVWRDGRILPGQAVKGQIDRGLHNIDDEICFRPKPGFVFHDSRGVEAGSATELSTIQRFVEERSSAAKNLRTQLHVIWMCLPLDECRELFESERDIFRLLKGTAKVPLVVIFTKRDGAVSKETSQILMGSLGNTRSRSIRRGARGQAELEVIDRVKELEGELRGLGLTDDTTMFLTTGGILIDVDVGGSVLTVFRDGNAYS</sequence>
<dbReference type="Gene3D" id="3.40.50.300">
    <property type="entry name" value="P-loop containing nucleotide triphosphate hydrolases"/>
    <property type="match status" value="1"/>
</dbReference>
<dbReference type="SUPFAM" id="SSF52540">
    <property type="entry name" value="P-loop containing nucleoside triphosphate hydrolases"/>
    <property type="match status" value="1"/>
</dbReference>
<dbReference type="EMBL" id="JARIHO010000032">
    <property type="protein sequence ID" value="KAJ7334673.1"/>
    <property type="molecule type" value="Genomic_DNA"/>
</dbReference>
<accession>A0AAD7EM38</accession>
<proteinExistence type="predicted"/>